<comment type="caution">
    <text evidence="2">The sequence shown here is derived from an EMBL/GenBank/DDBJ whole genome shotgun (WGS) entry which is preliminary data.</text>
</comment>
<evidence type="ECO:0000313" key="2">
    <source>
        <dbReference type="EMBL" id="CAF3704139.1"/>
    </source>
</evidence>
<dbReference type="SUPFAM" id="SSF52047">
    <property type="entry name" value="RNI-like"/>
    <property type="match status" value="1"/>
</dbReference>
<evidence type="ECO:0000313" key="3">
    <source>
        <dbReference type="Proteomes" id="UP000663872"/>
    </source>
</evidence>
<dbReference type="Proteomes" id="UP000663872">
    <property type="component" value="Unassembled WGS sequence"/>
</dbReference>
<name>A0A818VAG7_9BILA</name>
<protein>
    <recommendedName>
        <fullName evidence="1">F-box domain-containing protein</fullName>
    </recommendedName>
</protein>
<dbReference type="Gene3D" id="3.80.10.10">
    <property type="entry name" value="Ribonuclease Inhibitor"/>
    <property type="match status" value="1"/>
</dbReference>
<dbReference type="InterPro" id="IPR001810">
    <property type="entry name" value="F-box_dom"/>
</dbReference>
<dbReference type="AlphaFoldDB" id="A0A818VAG7"/>
<reference evidence="2" key="1">
    <citation type="submission" date="2021-02" db="EMBL/GenBank/DDBJ databases">
        <authorList>
            <person name="Nowell W R."/>
        </authorList>
    </citation>
    <scope>NUCLEOTIDE SEQUENCE</scope>
</reference>
<dbReference type="EMBL" id="CAJNYT010004956">
    <property type="protein sequence ID" value="CAF3704139.1"/>
    <property type="molecule type" value="Genomic_DNA"/>
</dbReference>
<evidence type="ECO:0000259" key="1">
    <source>
        <dbReference type="PROSITE" id="PS50181"/>
    </source>
</evidence>
<dbReference type="SUPFAM" id="SSF81383">
    <property type="entry name" value="F-box domain"/>
    <property type="match status" value="1"/>
</dbReference>
<dbReference type="InterPro" id="IPR032675">
    <property type="entry name" value="LRR_dom_sf"/>
</dbReference>
<proteinExistence type="predicted"/>
<feature type="domain" description="F-box" evidence="1">
    <location>
        <begin position="7"/>
        <end position="54"/>
    </location>
</feature>
<sequence>MNMKYSCVQLNDLPDEILLIILKNLTNAEVLYSLLGVNKRLNNIAVDPGFTNNLSLVMSALDGLVYSLPDPILDRFCLHILPKIHQNIEWLHLQSRSMERILRATNFPNLSGISLHNIQAKTAIDLFTEQTSVIHILKNQLLSFTIDVSAKAERYERNHNAIIFHHILTVFTNLQYLNFDRSSIYDERLFFSMRSPTVISTNLLELHVSLLTFGDCLYLLDGHFNQLRSLYVDVNMIISSDRSVNNTKELSSLKCFYLHCETITRVYDESVVPLLHRMSNLETLDLSIAAWGRKAIFDGNDLKLNLINYMPKLNNFTLNIQSLNFNDKKIIYWADYFPKQKKGLCHIYSCPYKLNYYNDITNNFPGEIFQSVREVSLFDERPFEHDFFLQIAQSFPFLENLCVRNHERQMYKECSKSIIKYPYLKKLDIICTCKDYYEQFLFDCKTCLPFDVRAGMHYERVKQVTCNFTSNRTRNNCAKIHYSNLYFGIKVVGDSENFCGETGELSEHIKRYFPRTQINCLL</sequence>
<dbReference type="PROSITE" id="PS50181">
    <property type="entry name" value="FBOX"/>
    <property type="match status" value="1"/>
</dbReference>
<gene>
    <name evidence="2" type="ORF">GRG538_LOCUS28551</name>
</gene>
<dbReference type="InterPro" id="IPR036047">
    <property type="entry name" value="F-box-like_dom_sf"/>
</dbReference>
<organism evidence="2 3">
    <name type="scientific">Rotaria socialis</name>
    <dbReference type="NCBI Taxonomy" id="392032"/>
    <lineage>
        <taxon>Eukaryota</taxon>
        <taxon>Metazoa</taxon>
        <taxon>Spiralia</taxon>
        <taxon>Gnathifera</taxon>
        <taxon>Rotifera</taxon>
        <taxon>Eurotatoria</taxon>
        <taxon>Bdelloidea</taxon>
        <taxon>Philodinida</taxon>
        <taxon>Philodinidae</taxon>
        <taxon>Rotaria</taxon>
    </lineage>
</organism>
<accession>A0A818VAG7</accession>